<name>A0AAX6HRZ5_IRIPA</name>
<reference evidence="3" key="1">
    <citation type="journal article" date="2023" name="GigaByte">
        <title>Genome assembly of the bearded iris, Iris pallida Lam.</title>
        <authorList>
            <person name="Bruccoleri R.E."/>
            <person name="Oakeley E.J."/>
            <person name="Faust A.M.E."/>
            <person name="Altorfer M."/>
            <person name="Dessus-Babus S."/>
            <person name="Burckhardt D."/>
            <person name="Oertli M."/>
            <person name="Naumann U."/>
            <person name="Petersen F."/>
            <person name="Wong J."/>
        </authorList>
    </citation>
    <scope>NUCLEOTIDE SEQUENCE</scope>
    <source>
        <strain evidence="3">GSM-AAB239-AS_SAM_17_03QT</strain>
    </source>
</reference>
<dbReference type="Proteomes" id="UP001140949">
    <property type="component" value="Unassembled WGS sequence"/>
</dbReference>
<evidence type="ECO:0000259" key="2">
    <source>
        <dbReference type="Pfam" id="PF12146"/>
    </source>
</evidence>
<proteinExistence type="predicted"/>
<comment type="caution">
    <text evidence="3">The sequence shown here is derived from an EMBL/GenBank/DDBJ whole genome shotgun (WGS) entry which is preliminary data.</text>
</comment>
<gene>
    <name evidence="3" type="ORF">M6B38_296690</name>
</gene>
<evidence type="ECO:0000313" key="4">
    <source>
        <dbReference type="Proteomes" id="UP001140949"/>
    </source>
</evidence>
<keyword evidence="4" id="KW-1185">Reference proteome</keyword>
<reference evidence="3" key="2">
    <citation type="submission" date="2023-04" db="EMBL/GenBank/DDBJ databases">
        <authorList>
            <person name="Bruccoleri R.E."/>
            <person name="Oakeley E.J."/>
            <person name="Faust A.-M."/>
            <person name="Dessus-Babus S."/>
            <person name="Altorfer M."/>
            <person name="Burckhardt D."/>
            <person name="Oertli M."/>
            <person name="Naumann U."/>
            <person name="Petersen F."/>
            <person name="Wong J."/>
        </authorList>
    </citation>
    <scope>NUCLEOTIDE SEQUENCE</scope>
    <source>
        <strain evidence="3">GSM-AAB239-AS_SAM_17_03QT</strain>
        <tissue evidence="3">Leaf</tissue>
    </source>
</reference>
<feature type="compositionally biased region" description="Low complexity" evidence="1">
    <location>
        <begin position="38"/>
        <end position="50"/>
    </location>
</feature>
<protein>
    <recommendedName>
        <fullName evidence="2">Serine aminopeptidase S33 domain-containing protein</fullName>
    </recommendedName>
</protein>
<sequence length="373" mass="41060">MASSSSLSSTLSLLPLCNSTISRNHKPSLLSFSLPNPSPLPSLKSRSPPSRTFATPETLDGPVEEASSVAVESGATGTSLSVGADSDKLVFVGSPYVSLRKSGKQFSSATSVCNITQQHIIIMNKYGENLVGILRDTGSSNLVILCHGFRSSKESKTIMSIADAITKERISVFCFDFSGNGDSEGSFQYGNYWKEVDDLRTIIHYFSGQKRKVNAIAGHSKGGDVVLLYASVYHDIHTVVNISGRFNLKRGIESRLGKDYMQRIEKDGYIDVMDKKGRFMYRVTKESLMDRLSTDMHAACLSIDKSCRVLTIHGSEDDVVPPEDALEFAKFITNHKLHIIEGADHRYLSHQFELASTLLEFIGPDLLEDTIMK</sequence>
<dbReference type="SUPFAM" id="SSF53474">
    <property type="entry name" value="alpha/beta-Hydrolases"/>
    <property type="match status" value="1"/>
</dbReference>
<dbReference type="Pfam" id="PF12146">
    <property type="entry name" value="Hydrolase_4"/>
    <property type="match status" value="1"/>
</dbReference>
<evidence type="ECO:0000313" key="3">
    <source>
        <dbReference type="EMBL" id="KAJ6843451.1"/>
    </source>
</evidence>
<dbReference type="PANTHER" id="PTHR42886">
    <property type="entry name" value="RE40534P-RELATED"/>
    <property type="match status" value="1"/>
</dbReference>
<dbReference type="Gene3D" id="3.40.50.1820">
    <property type="entry name" value="alpha/beta hydrolase"/>
    <property type="match status" value="1"/>
</dbReference>
<dbReference type="PANTHER" id="PTHR42886:SF53">
    <property type="entry name" value="ALPHA_BETA-HYDROLASES SUPERFAMILY PROTEIN"/>
    <property type="match status" value="1"/>
</dbReference>
<evidence type="ECO:0000256" key="1">
    <source>
        <dbReference type="SAM" id="MobiDB-lite"/>
    </source>
</evidence>
<accession>A0AAX6HRZ5</accession>
<dbReference type="AlphaFoldDB" id="A0AAX6HRZ5"/>
<dbReference type="EMBL" id="JANAVB010007199">
    <property type="protein sequence ID" value="KAJ6843451.1"/>
    <property type="molecule type" value="Genomic_DNA"/>
</dbReference>
<feature type="region of interest" description="Disordered" evidence="1">
    <location>
        <begin position="38"/>
        <end position="59"/>
    </location>
</feature>
<organism evidence="3 4">
    <name type="scientific">Iris pallida</name>
    <name type="common">Sweet iris</name>
    <dbReference type="NCBI Taxonomy" id="29817"/>
    <lineage>
        <taxon>Eukaryota</taxon>
        <taxon>Viridiplantae</taxon>
        <taxon>Streptophyta</taxon>
        <taxon>Embryophyta</taxon>
        <taxon>Tracheophyta</taxon>
        <taxon>Spermatophyta</taxon>
        <taxon>Magnoliopsida</taxon>
        <taxon>Liliopsida</taxon>
        <taxon>Asparagales</taxon>
        <taxon>Iridaceae</taxon>
        <taxon>Iridoideae</taxon>
        <taxon>Irideae</taxon>
        <taxon>Iris</taxon>
    </lineage>
</organism>
<dbReference type="InterPro" id="IPR029058">
    <property type="entry name" value="AB_hydrolase_fold"/>
</dbReference>
<feature type="domain" description="Serine aminopeptidase S33" evidence="2">
    <location>
        <begin position="141"/>
        <end position="252"/>
    </location>
</feature>
<dbReference type="InterPro" id="IPR022742">
    <property type="entry name" value="Hydrolase_4"/>
</dbReference>